<evidence type="ECO:0000259" key="3">
    <source>
        <dbReference type="Pfam" id="PF25871"/>
    </source>
</evidence>
<dbReference type="OrthoDB" id="9936937at2759"/>
<comment type="caution">
    <text evidence="4">The sequence shown here is derived from an EMBL/GenBank/DDBJ whole genome shotgun (WGS) entry which is preliminary data.</text>
</comment>
<feature type="compositionally biased region" description="Polar residues" evidence="1">
    <location>
        <begin position="77"/>
        <end position="91"/>
    </location>
</feature>
<evidence type="ECO:0000259" key="2">
    <source>
        <dbReference type="Pfam" id="PF17733"/>
    </source>
</evidence>
<feature type="region of interest" description="Disordered" evidence="1">
    <location>
        <begin position="126"/>
        <end position="156"/>
    </location>
</feature>
<feature type="domain" description="PEX14-like helix-turn-helix" evidence="3">
    <location>
        <begin position="24"/>
        <end position="76"/>
    </location>
</feature>
<dbReference type="InterPro" id="IPR058841">
    <property type="entry name" value="HTH_76"/>
</dbReference>
<reference evidence="4" key="2">
    <citation type="submission" date="2021-10" db="EMBL/GenBank/DDBJ databases">
        <title>Phylogenomics reveals ancestral predisposition of the termite-cultivated fungus Termitomyces towards a domesticated lifestyle.</title>
        <authorList>
            <person name="Auxier B."/>
            <person name="Grum-Grzhimaylo A."/>
            <person name="Cardenas M.E."/>
            <person name="Lodge J.D."/>
            <person name="Laessoe T."/>
            <person name="Pedersen O."/>
            <person name="Smith M.E."/>
            <person name="Kuyper T.W."/>
            <person name="Franco-Molano E.A."/>
            <person name="Baroni T.J."/>
            <person name="Aanen D.K."/>
        </authorList>
    </citation>
    <scope>NUCLEOTIDE SEQUENCE</scope>
    <source>
        <strain evidence="4">AP01</strain>
        <tissue evidence="4">Mycelium</tissue>
    </source>
</reference>
<organism evidence="4 5">
    <name type="scientific">Asterophora parasitica</name>
    <dbReference type="NCBI Taxonomy" id="117018"/>
    <lineage>
        <taxon>Eukaryota</taxon>
        <taxon>Fungi</taxon>
        <taxon>Dikarya</taxon>
        <taxon>Basidiomycota</taxon>
        <taxon>Agaricomycotina</taxon>
        <taxon>Agaricomycetes</taxon>
        <taxon>Agaricomycetidae</taxon>
        <taxon>Agaricales</taxon>
        <taxon>Tricholomatineae</taxon>
        <taxon>Lyophyllaceae</taxon>
        <taxon>Asterophora</taxon>
    </lineage>
</organism>
<dbReference type="Pfam" id="PF17733">
    <property type="entry name" value="KPWE_dom"/>
    <property type="match status" value="1"/>
</dbReference>
<evidence type="ECO:0000256" key="1">
    <source>
        <dbReference type="SAM" id="MobiDB-lite"/>
    </source>
</evidence>
<evidence type="ECO:0000313" key="5">
    <source>
        <dbReference type="Proteomes" id="UP000775547"/>
    </source>
</evidence>
<dbReference type="InterPro" id="IPR040554">
    <property type="entry name" value="KPWE_PEX14_dom"/>
</dbReference>
<name>A0A9P7G741_9AGAR</name>
<proteinExistence type="predicted"/>
<accession>A0A9P7G741</accession>
<feature type="region of interest" description="Disordered" evidence="1">
    <location>
        <begin position="75"/>
        <end position="99"/>
    </location>
</feature>
<keyword evidence="5" id="KW-1185">Reference proteome</keyword>
<dbReference type="AlphaFoldDB" id="A0A9P7G741"/>
<evidence type="ECO:0000313" key="4">
    <source>
        <dbReference type="EMBL" id="KAG5644015.1"/>
    </source>
</evidence>
<gene>
    <name evidence="4" type="ORF">DXG03_009230</name>
</gene>
<feature type="domain" description="Peroxisomal membrane protein PEX14-like KPWE" evidence="2">
    <location>
        <begin position="101"/>
        <end position="148"/>
    </location>
</feature>
<dbReference type="Pfam" id="PF25871">
    <property type="entry name" value="HTH_76"/>
    <property type="match status" value="1"/>
</dbReference>
<dbReference type="Proteomes" id="UP000775547">
    <property type="component" value="Unassembled WGS sequence"/>
</dbReference>
<sequence length="156" mass="17260">MKHTRCAKASCNLEKVSDAFDLVKQGLASLIAGGALEGNPTPEVKDEILRRMRVFYFNRVTGNNISMEEAREYELSLTGTHQDASSAQSSTEPKDSADETRVLTFAELQELIEWGRVDQIPNNKVIPERLNDAPPSESIAAARKKPWELAAESTVN</sequence>
<dbReference type="EMBL" id="JABCKV010000086">
    <property type="protein sequence ID" value="KAG5644015.1"/>
    <property type="molecule type" value="Genomic_DNA"/>
</dbReference>
<reference evidence="4" key="1">
    <citation type="submission" date="2020-07" db="EMBL/GenBank/DDBJ databases">
        <authorList>
            <person name="Nieuwenhuis M."/>
            <person name="Van De Peppel L.J.J."/>
        </authorList>
    </citation>
    <scope>NUCLEOTIDE SEQUENCE</scope>
    <source>
        <strain evidence="4">AP01</strain>
        <tissue evidence="4">Mycelium</tissue>
    </source>
</reference>
<protein>
    <submittedName>
        <fullName evidence="4">Uncharacterized protein</fullName>
    </submittedName>
</protein>